<evidence type="ECO:0000256" key="1">
    <source>
        <dbReference type="ARBA" id="ARBA00022679"/>
    </source>
</evidence>
<dbReference type="NCBIfam" id="TIGR00066">
    <property type="entry name" value="g_glut_trans"/>
    <property type="match status" value="1"/>
</dbReference>
<organism evidence="6 7">
    <name type="scientific">Halosolutus amylolyticus</name>
    <dbReference type="NCBI Taxonomy" id="2932267"/>
    <lineage>
        <taxon>Archaea</taxon>
        <taxon>Methanobacteriati</taxon>
        <taxon>Methanobacteriota</taxon>
        <taxon>Stenosarchaea group</taxon>
        <taxon>Halobacteria</taxon>
        <taxon>Halobacteriales</taxon>
        <taxon>Natrialbaceae</taxon>
        <taxon>Halosolutus</taxon>
    </lineage>
</organism>
<dbReference type="GO" id="GO:0103068">
    <property type="term" value="F:leukotriene C4 gamma-glutamyl transferase activity"/>
    <property type="evidence" value="ECO:0007669"/>
    <property type="project" value="UniProtKB-EC"/>
</dbReference>
<comment type="caution">
    <text evidence="6">The sequence shown here is derived from an EMBL/GenBank/DDBJ whole genome shotgun (WGS) entry which is preliminary data.</text>
</comment>
<dbReference type="PANTHER" id="PTHR43199">
    <property type="entry name" value="GLUTATHIONE HYDROLASE"/>
    <property type="match status" value="1"/>
</dbReference>
<protein>
    <submittedName>
        <fullName evidence="6">Gamma-glutamyltransferase</fullName>
        <ecNumber evidence="6">2.3.2.2</ecNumber>
    </submittedName>
</protein>
<dbReference type="Gene3D" id="3.60.20.40">
    <property type="match status" value="1"/>
</dbReference>
<name>A0ABD5PSV4_9EURY</name>
<keyword evidence="3" id="KW-0865">Zymogen</keyword>
<accession>A0ABD5PSV4</accession>
<dbReference type="PANTHER" id="PTHR43199:SF1">
    <property type="entry name" value="GLUTATHIONE HYDROLASE PROENZYME"/>
    <property type="match status" value="1"/>
</dbReference>
<feature type="region of interest" description="Disordered" evidence="5">
    <location>
        <begin position="587"/>
        <end position="618"/>
    </location>
</feature>
<dbReference type="Gene3D" id="1.10.246.130">
    <property type="match status" value="1"/>
</dbReference>
<dbReference type="GO" id="GO:0016787">
    <property type="term" value="F:hydrolase activity"/>
    <property type="evidence" value="ECO:0007669"/>
    <property type="project" value="UniProtKB-KW"/>
</dbReference>
<evidence type="ECO:0000256" key="2">
    <source>
        <dbReference type="ARBA" id="ARBA00022801"/>
    </source>
</evidence>
<dbReference type="Pfam" id="PF01019">
    <property type="entry name" value="G_glu_transpept"/>
    <property type="match status" value="1"/>
</dbReference>
<dbReference type="RefSeq" id="WP_250138548.1">
    <property type="nucleotide sequence ID" value="NZ_JALIQP010000001.1"/>
</dbReference>
<evidence type="ECO:0000313" key="6">
    <source>
        <dbReference type="EMBL" id="MFC4543681.1"/>
    </source>
</evidence>
<dbReference type="InterPro" id="IPR051792">
    <property type="entry name" value="GGT_bact"/>
</dbReference>
<dbReference type="InterPro" id="IPR006311">
    <property type="entry name" value="TAT_signal"/>
</dbReference>
<dbReference type="EC" id="2.3.2.2" evidence="6"/>
<proteinExistence type="predicted"/>
<reference evidence="6 7" key="1">
    <citation type="journal article" date="2019" name="Int. J. Syst. Evol. Microbiol.">
        <title>The Global Catalogue of Microorganisms (GCM) 10K type strain sequencing project: providing services to taxonomists for standard genome sequencing and annotation.</title>
        <authorList>
            <consortium name="The Broad Institute Genomics Platform"/>
            <consortium name="The Broad Institute Genome Sequencing Center for Infectious Disease"/>
            <person name="Wu L."/>
            <person name="Ma J."/>
        </authorList>
    </citation>
    <scope>NUCLEOTIDE SEQUENCE [LARGE SCALE GENOMIC DNA]</scope>
    <source>
        <strain evidence="6 7">WLHS5</strain>
    </source>
</reference>
<dbReference type="InterPro" id="IPR000101">
    <property type="entry name" value="GGT_peptidase"/>
</dbReference>
<dbReference type="SUPFAM" id="SSF56235">
    <property type="entry name" value="N-terminal nucleophile aminohydrolases (Ntn hydrolases)"/>
    <property type="match status" value="1"/>
</dbReference>
<keyword evidence="1 6" id="KW-0808">Transferase</keyword>
<evidence type="ECO:0000256" key="5">
    <source>
        <dbReference type="SAM" id="MobiDB-lite"/>
    </source>
</evidence>
<dbReference type="EMBL" id="JBHSFA010000009">
    <property type="protein sequence ID" value="MFC4543681.1"/>
    <property type="molecule type" value="Genomic_DNA"/>
</dbReference>
<evidence type="ECO:0000256" key="4">
    <source>
        <dbReference type="ARBA" id="ARBA00023315"/>
    </source>
</evidence>
<dbReference type="AlphaFoldDB" id="A0ABD5PSV4"/>
<evidence type="ECO:0000256" key="3">
    <source>
        <dbReference type="ARBA" id="ARBA00023145"/>
    </source>
</evidence>
<dbReference type="Proteomes" id="UP001595898">
    <property type="component" value="Unassembled WGS sequence"/>
</dbReference>
<dbReference type="InterPro" id="IPR043138">
    <property type="entry name" value="GGT_lsub"/>
</dbReference>
<evidence type="ECO:0000313" key="7">
    <source>
        <dbReference type="Proteomes" id="UP001595898"/>
    </source>
</evidence>
<keyword evidence="2" id="KW-0378">Hydrolase</keyword>
<dbReference type="InterPro" id="IPR043137">
    <property type="entry name" value="GGT_ssub_C"/>
</dbReference>
<keyword evidence="7" id="KW-1185">Reference proteome</keyword>
<dbReference type="InterPro" id="IPR029055">
    <property type="entry name" value="Ntn_hydrolases_N"/>
</dbReference>
<dbReference type="PROSITE" id="PS51318">
    <property type="entry name" value="TAT"/>
    <property type="match status" value="1"/>
</dbReference>
<sequence length="618" mass="67009">MAGRYNTSDGRRQDGLDGRRIDRRRFLALTGTTAGALAVGSNPATADAEYQEVTDVSGFSCDHPQFTCGQEVTAADGMVSTVDPIAGGVAARVLREGGNAVDAAIALQYVLTVTQPHGSGIGGGGFMVVYDAASDSVEIVNCRERASQGAVPEMFLDQDGEGLPFDDAIQTGEAMGVPGTVMGLETARERYGSRPRGRLITPAIELARDGFTVDWFLAEQIANNTWKFNDAALETFSDENGSLYREGDTMTNPDLAETLAHIKRGGAEAFYEGPIAEDLAAEIQRHARESEYAVDEDDLSAYDVTHEEPVRKEWYDVELVGQPLPSSGPTVVAMVLRMLEHLGIDEYDLRSTELYHLIAEATVVAWGDRMEYMGDPEFADVPIDGLLSDEYLRERAGMIELGSSVMEDTEGCFGGGDPWKYDTGGHTTHFSVVDRWGNAVAYTSTIEQFMGSGKMVPGRGFMINNELTDFDFQPGGPNEPEGWKRPLSSMSPTMILNDGRPEFTAGSPGGWSIISTTLQTILYRYVYGLDPLEAVTEPNVYTHCYGSVGWDEGVPTEARETSDEWGLNWDDQPSVLGNVQVIDIDEDELTGAADPNRSGQAVGFDRPGRGRGAGRGRD</sequence>
<gene>
    <name evidence="6" type="primary">ggt</name>
    <name evidence="6" type="ORF">ACFO5R_17275</name>
</gene>
<dbReference type="PRINTS" id="PR01210">
    <property type="entry name" value="GGTRANSPTASE"/>
</dbReference>
<dbReference type="NCBIfam" id="TIGR01409">
    <property type="entry name" value="TAT_signal_seq"/>
    <property type="match status" value="1"/>
</dbReference>
<dbReference type="InterPro" id="IPR019546">
    <property type="entry name" value="TAT_signal_bac_arc"/>
</dbReference>
<keyword evidence="4 6" id="KW-0012">Acyltransferase</keyword>